<organism evidence="2 3">
    <name type="scientific">Paenibacillus wynnii</name>
    <dbReference type="NCBI Taxonomy" id="268407"/>
    <lineage>
        <taxon>Bacteria</taxon>
        <taxon>Bacillati</taxon>
        <taxon>Bacillota</taxon>
        <taxon>Bacilli</taxon>
        <taxon>Bacillales</taxon>
        <taxon>Paenibacillaceae</taxon>
        <taxon>Paenibacillus</taxon>
    </lineage>
</organism>
<protein>
    <submittedName>
        <fullName evidence="2">Uncharacterized protein</fullName>
    </submittedName>
</protein>
<reference evidence="2 3" key="1">
    <citation type="submission" date="2014-08" db="EMBL/GenBank/DDBJ databases">
        <authorList>
            <person name="den Bakker H.C."/>
        </authorList>
    </citation>
    <scope>NUCLEOTIDE SEQUENCE [LARGE SCALE GENOMIC DNA]</scope>
    <source>
        <strain evidence="2 3">DSM 18334</strain>
    </source>
</reference>
<dbReference type="RefSeq" id="WP_036658607.1">
    <property type="nucleotide sequence ID" value="NZ_JQCR01000003.1"/>
</dbReference>
<gene>
    <name evidence="2" type="ORF">PWYN_28450</name>
</gene>
<evidence type="ECO:0000256" key="1">
    <source>
        <dbReference type="SAM" id="Phobius"/>
    </source>
</evidence>
<dbReference type="Proteomes" id="UP000029734">
    <property type="component" value="Unassembled WGS sequence"/>
</dbReference>
<comment type="caution">
    <text evidence="2">The sequence shown here is derived from an EMBL/GenBank/DDBJ whole genome shotgun (WGS) entry which is preliminary data.</text>
</comment>
<evidence type="ECO:0000313" key="3">
    <source>
        <dbReference type="Proteomes" id="UP000029734"/>
    </source>
</evidence>
<dbReference type="eggNOG" id="ENOG5032F3U">
    <property type="taxonomic scope" value="Bacteria"/>
</dbReference>
<keyword evidence="1" id="KW-0472">Membrane</keyword>
<name>A0A098M8Q5_9BACL</name>
<feature type="transmembrane region" description="Helical" evidence="1">
    <location>
        <begin position="44"/>
        <end position="61"/>
    </location>
</feature>
<keyword evidence="1" id="KW-1133">Transmembrane helix</keyword>
<dbReference type="STRING" id="268407.PWYN_28450"/>
<accession>A0A098M8Q5</accession>
<keyword evidence="3" id="KW-1185">Reference proteome</keyword>
<dbReference type="OrthoDB" id="9993788at2"/>
<keyword evidence="1" id="KW-0812">Transmembrane</keyword>
<dbReference type="AlphaFoldDB" id="A0A098M8Q5"/>
<dbReference type="EMBL" id="JQCR01000003">
    <property type="protein sequence ID" value="KGE18433.1"/>
    <property type="molecule type" value="Genomic_DNA"/>
</dbReference>
<evidence type="ECO:0000313" key="2">
    <source>
        <dbReference type="EMBL" id="KGE18433.1"/>
    </source>
</evidence>
<reference evidence="2 3" key="2">
    <citation type="submission" date="2014-10" db="EMBL/GenBank/DDBJ databases">
        <title>Comparative genomics of the Paenibacillus odorifer group.</title>
        <authorList>
            <person name="Tsai Y.-C."/>
            <person name="Martin N."/>
            <person name="Korlach J."/>
            <person name="Wiedmann M."/>
        </authorList>
    </citation>
    <scope>NUCLEOTIDE SEQUENCE [LARGE SCALE GENOMIC DNA]</scope>
    <source>
        <strain evidence="2 3">DSM 18334</strain>
    </source>
</reference>
<proteinExistence type="predicted"/>
<sequence length="79" mass="8627">MITIGILILAFMGTLLLALLDTLVYHLSFSSALFQLFSVPSHTSAVWILGAAVLTAGWSDLKNTTIIKRFAFRLSSKRG</sequence>